<gene>
    <name evidence="1" type="ORF">I0C86_37965</name>
</gene>
<proteinExistence type="predicted"/>
<comment type="caution">
    <text evidence="1">The sequence shown here is derived from an EMBL/GenBank/DDBJ whole genome shotgun (WGS) entry which is preliminary data.</text>
</comment>
<sequence>MKRAQPAVQDLIWGRAPELPFIIVVKPNVLPLPLERIVSTVPLLLRLALPFQVVVIDCG</sequence>
<reference evidence="1 2" key="1">
    <citation type="submission" date="2020-11" db="EMBL/GenBank/DDBJ databases">
        <title>A novel isolate from a Black sea contaminated sediment with potential to produce alkanes: Plantactinospora alkalitolerans sp. nov.</title>
        <authorList>
            <person name="Carro L."/>
            <person name="Veyisoglu A."/>
            <person name="Guven K."/>
            <person name="Schumann P."/>
            <person name="Klenk H.-P."/>
            <person name="Sahin N."/>
        </authorList>
    </citation>
    <scope>NUCLEOTIDE SEQUENCE [LARGE SCALE GENOMIC DNA]</scope>
    <source>
        <strain evidence="1 2">S1510</strain>
    </source>
</reference>
<evidence type="ECO:0000313" key="1">
    <source>
        <dbReference type="EMBL" id="MBF9134676.1"/>
    </source>
</evidence>
<dbReference type="EMBL" id="JADPUN010000372">
    <property type="protein sequence ID" value="MBF9134676.1"/>
    <property type="molecule type" value="Genomic_DNA"/>
</dbReference>
<name>A0ABS0H878_9ACTN</name>
<keyword evidence="2" id="KW-1185">Reference proteome</keyword>
<dbReference type="Proteomes" id="UP000638560">
    <property type="component" value="Unassembled WGS sequence"/>
</dbReference>
<accession>A0ABS0H878</accession>
<feature type="non-terminal residue" evidence="1">
    <location>
        <position position="59"/>
    </location>
</feature>
<evidence type="ECO:0000313" key="2">
    <source>
        <dbReference type="Proteomes" id="UP000638560"/>
    </source>
</evidence>
<protein>
    <submittedName>
        <fullName evidence="1">Uncharacterized protein</fullName>
    </submittedName>
</protein>
<organism evidence="1 2">
    <name type="scientific">Plantactinospora alkalitolerans</name>
    <dbReference type="NCBI Taxonomy" id="2789879"/>
    <lineage>
        <taxon>Bacteria</taxon>
        <taxon>Bacillati</taxon>
        <taxon>Actinomycetota</taxon>
        <taxon>Actinomycetes</taxon>
        <taxon>Micromonosporales</taxon>
        <taxon>Micromonosporaceae</taxon>
        <taxon>Plantactinospora</taxon>
    </lineage>
</organism>